<keyword evidence="3" id="KW-1133">Transmembrane helix</keyword>
<dbReference type="AlphaFoldDB" id="A0A7S4H9H2"/>
<organism evidence="5">
    <name type="scientific">Guillardia theta</name>
    <name type="common">Cryptophyte</name>
    <name type="synonym">Cryptomonas phi</name>
    <dbReference type="NCBI Taxonomy" id="55529"/>
    <lineage>
        <taxon>Eukaryota</taxon>
        <taxon>Cryptophyceae</taxon>
        <taxon>Pyrenomonadales</taxon>
        <taxon>Geminigeraceae</taxon>
        <taxon>Guillardia</taxon>
    </lineage>
</organism>
<feature type="compositionally biased region" description="Polar residues" evidence="2">
    <location>
        <begin position="311"/>
        <end position="322"/>
    </location>
</feature>
<dbReference type="SUPFAM" id="SSF49265">
    <property type="entry name" value="Fibronectin type III"/>
    <property type="match status" value="1"/>
</dbReference>
<gene>
    <name evidence="5" type="ORF">GTHE00462_LOCUS1241</name>
</gene>
<sequence length="635" mass="71360">MRGKQQGFPGRGRRAQNNVPNMRLHEKKNMREDSVIVSFHQTHDLQESGPPALPERNVHVQEQASPAIFLPTWNAESVFGLPSYNFGNGGVGAEEWGASANYALRDLIAQSSIEGSVGSQDVKMLQMSHPKVDLRHNPHKSCDSVDAAQLDRAHVQEEKISELEFQLEQSKRQNKSLILEKAKDCEKIENFELRQNELEKLVCSLQGTLADMQAVNLRLNDEMYHLRRILQELIRNIRHTQGNDVSVESIDREIDTMKKQECTVVSKKLLASFEEQITKKLMANKHVEMMENEEELTVYSGSNEGHRNRNVENSTSETSSASQRKHGQEKSPLERNHTKHKNQKRNMQGKNSFGHWLCVHCGFTNVLVKDEKAAASKSSSSDLSIYHTCEMCGVLCDVDEAERMRKKEEEANIREVEEALLSQERSPSVAVELVKSGETGTKSQDKDVCEHVENGMAVEESFSDSSKTFSAGSSDKDLAEKALPPMPQSLRVVSKSSNHISVKWKSRSKLRPEGVLWVLQCCARGEKDFRTVYQGQEMLADIKGLLPGTKYHIRVMARGPQGSSEFSETLQTQTTLPTDLVPSFLLQSSWRTVAGLIPGLALKERWNVTLLLLVCLPLLVVIFSILTSFPMNRAG</sequence>
<feature type="coiled-coil region" evidence="1">
    <location>
        <begin position="398"/>
        <end position="426"/>
    </location>
</feature>
<feature type="region of interest" description="Disordered" evidence="2">
    <location>
        <begin position="295"/>
        <end position="348"/>
    </location>
</feature>
<keyword evidence="3" id="KW-0472">Membrane</keyword>
<feature type="coiled-coil region" evidence="1">
    <location>
        <begin position="153"/>
        <end position="180"/>
    </location>
</feature>
<evidence type="ECO:0000313" key="5">
    <source>
        <dbReference type="EMBL" id="CAE2191930.1"/>
    </source>
</evidence>
<evidence type="ECO:0000256" key="1">
    <source>
        <dbReference type="SAM" id="Coils"/>
    </source>
</evidence>
<dbReference type="InterPro" id="IPR003961">
    <property type="entry name" value="FN3_dom"/>
</dbReference>
<dbReference type="SMART" id="SM00060">
    <property type="entry name" value="FN3"/>
    <property type="match status" value="1"/>
</dbReference>
<name>A0A7S4H9H2_GUITH</name>
<dbReference type="EMBL" id="HBKN01001437">
    <property type="protein sequence ID" value="CAE2191930.1"/>
    <property type="molecule type" value="Transcribed_RNA"/>
</dbReference>
<evidence type="ECO:0000259" key="4">
    <source>
        <dbReference type="PROSITE" id="PS50853"/>
    </source>
</evidence>
<evidence type="ECO:0000256" key="2">
    <source>
        <dbReference type="SAM" id="MobiDB-lite"/>
    </source>
</evidence>
<dbReference type="Gene3D" id="2.60.40.10">
    <property type="entry name" value="Immunoglobulins"/>
    <property type="match status" value="1"/>
</dbReference>
<feature type="compositionally biased region" description="Basic and acidic residues" evidence="2">
    <location>
        <begin position="326"/>
        <end position="336"/>
    </location>
</feature>
<dbReference type="InterPro" id="IPR036116">
    <property type="entry name" value="FN3_sf"/>
</dbReference>
<proteinExistence type="predicted"/>
<keyword evidence="3" id="KW-0812">Transmembrane</keyword>
<accession>A0A7S4H9H2</accession>
<protein>
    <recommendedName>
        <fullName evidence="4">Fibronectin type-III domain-containing protein</fullName>
    </recommendedName>
</protein>
<feature type="transmembrane region" description="Helical" evidence="3">
    <location>
        <begin position="606"/>
        <end position="629"/>
    </location>
</feature>
<dbReference type="Pfam" id="PF00041">
    <property type="entry name" value="fn3"/>
    <property type="match status" value="1"/>
</dbReference>
<reference evidence="5" key="1">
    <citation type="submission" date="2021-01" db="EMBL/GenBank/DDBJ databases">
        <authorList>
            <person name="Corre E."/>
            <person name="Pelletier E."/>
            <person name="Niang G."/>
            <person name="Scheremetjew M."/>
            <person name="Finn R."/>
            <person name="Kale V."/>
            <person name="Holt S."/>
            <person name="Cochrane G."/>
            <person name="Meng A."/>
            <person name="Brown T."/>
            <person name="Cohen L."/>
        </authorList>
    </citation>
    <scope>NUCLEOTIDE SEQUENCE</scope>
    <source>
        <strain evidence="5">CCMP 2712</strain>
    </source>
</reference>
<feature type="domain" description="Fibronectin type-III" evidence="4">
    <location>
        <begin position="486"/>
        <end position="578"/>
    </location>
</feature>
<dbReference type="InterPro" id="IPR013783">
    <property type="entry name" value="Ig-like_fold"/>
</dbReference>
<dbReference type="CDD" id="cd00063">
    <property type="entry name" value="FN3"/>
    <property type="match status" value="1"/>
</dbReference>
<keyword evidence="1" id="KW-0175">Coiled coil</keyword>
<evidence type="ECO:0000256" key="3">
    <source>
        <dbReference type="SAM" id="Phobius"/>
    </source>
</evidence>
<dbReference type="PROSITE" id="PS50853">
    <property type="entry name" value="FN3"/>
    <property type="match status" value="1"/>
</dbReference>